<dbReference type="PANTHER" id="PTHR16311:SF3">
    <property type="entry name" value="THROMBOSPONDIN TYPE-1 DOMAIN-CONTAINING PROTEIN 1"/>
    <property type="match status" value="1"/>
</dbReference>
<evidence type="ECO:0000256" key="8">
    <source>
        <dbReference type="ARBA" id="ARBA00022729"/>
    </source>
</evidence>
<dbReference type="SMART" id="SM00209">
    <property type="entry name" value="TSP1"/>
    <property type="match status" value="1"/>
</dbReference>
<evidence type="ECO:0000256" key="12">
    <source>
        <dbReference type="ARBA" id="ARBA00033726"/>
    </source>
</evidence>
<protein>
    <recommendedName>
        <fullName evidence="4">Circumsporozoite protein</fullName>
    </recommendedName>
</protein>
<evidence type="ECO:0000256" key="1">
    <source>
        <dbReference type="ARBA" id="ARBA00004496"/>
    </source>
</evidence>
<keyword evidence="14" id="KW-1133">Transmembrane helix</keyword>
<keyword evidence="7" id="KW-0336">GPI-anchor</keyword>
<comment type="caution">
    <text evidence="18">The sequence shown here is derived from an EMBL/GenBank/DDBJ whole genome shotgun (WGS) entry which is preliminary data.</text>
</comment>
<dbReference type="AlphaFoldDB" id="A0AAV7NMQ8"/>
<accession>A0AAV7NMQ8</accession>
<dbReference type="InterPro" id="IPR056219">
    <property type="entry name" value="THSD1_D3"/>
</dbReference>
<dbReference type="Pfam" id="PF24310">
    <property type="entry name" value="THSD1_D2"/>
    <property type="match status" value="1"/>
</dbReference>
<keyword evidence="8" id="KW-0732">Signal</keyword>
<dbReference type="Pfam" id="PF24306">
    <property type="entry name" value="THSD1_N"/>
    <property type="match status" value="1"/>
</dbReference>
<sequence>MKQTLRDFSNIFLVILCDYVLGEDKYLFLERSSHIALSKDTVYVEYRYKDNDTITTKNMSITLLNVSTNQTIAVKDLSVNEGVVGFECFYFTTAGHYQFTMIQKEENGSTVELRRRVLNVTWPVFHIDLNRTLHSAERSFLIGVFTNEQLCDLATAESLMVSVDFKHRNSLQDLGSLSFEEALSKGTSKTIPLSSSQWVEFDCTPTSQDVFMVVSLKSLQAGSVITSTGHIDLVKRFGYKLVVAPEQTCDLLADVHVVPPPCTLLRGKIVVYKEAPRPSGERIASLAETVIYPGNDHMEINCTLFELGVNKYCFEFFMVSSKSHFFSRANECIAVRRDIAAWGVWQSWNPCSVTCGDGVRDRYRKCLTSSTFKPGCVGPQTEVSLCSLDDCSTVKPSREPSLQPDRHEKSSNTVTISGISLCLSIIVITIVITMWRKMCRAEKCTTSARHSSGCSPTFRKNSDQENICQPNQMLMVGKQFEAFLCVIAIGVSIILAQNQGMIYTSMQSLPRLFWKIGELLM</sequence>
<dbReference type="Gene3D" id="2.20.100.10">
    <property type="entry name" value="Thrombospondin type-1 (TSP1) repeat"/>
    <property type="match status" value="1"/>
</dbReference>
<evidence type="ECO:0000259" key="17">
    <source>
        <dbReference type="Pfam" id="PF24311"/>
    </source>
</evidence>
<dbReference type="InterPro" id="IPR038877">
    <property type="entry name" value="THSD1"/>
</dbReference>
<feature type="domain" description="THSD1 third Ig-like" evidence="17">
    <location>
        <begin position="238"/>
        <end position="337"/>
    </location>
</feature>
<dbReference type="InterPro" id="IPR056218">
    <property type="entry name" value="THSD1_D2"/>
</dbReference>
<evidence type="ECO:0000313" key="19">
    <source>
        <dbReference type="Proteomes" id="UP001066276"/>
    </source>
</evidence>
<keyword evidence="9" id="KW-1015">Disulfide bond</keyword>
<comment type="function">
    <text evidence="12">In the vertebrate host, binds to highly sulfated heparan sulfate proteoglycans (HSPGs) on the surface of host hepatocytes and is required for sporozoite invasion of the host hepatocytes.</text>
</comment>
<feature type="transmembrane region" description="Helical" evidence="14">
    <location>
        <begin position="414"/>
        <end position="435"/>
    </location>
</feature>
<dbReference type="SUPFAM" id="SSF82895">
    <property type="entry name" value="TSP-1 type 1 repeat"/>
    <property type="match status" value="1"/>
</dbReference>
<comment type="function">
    <text evidence="13">Essential sporozoite protein. In the mosquito vector, required for sporozoite development in the oocyst, migration through the vector hemolymph and entry into the vector salivary glands. In the vertebrate host, required for sporozoite migration through the host dermis and infection of host hepatocytes. Binds to highly sulfated heparan sulfate proteoglycans (HSPGs) on the surface of host hepatocytes.</text>
</comment>
<evidence type="ECO:0000256" key="3">
    <source>
        <dbReference type="ARBA" id="ARBA00006241"/>
    </source>
</evidence>
<comment type="similarity">
    <text evidence="3">Belongs to the plasmodium circumsporozoite protein family.</text>
</comment>
<proteinExistence type="inferred from homology"/>
<evidence type="ECO:0000256" key="14">
    <source>
        <dbReference type="SAM" id="Phobius"/>
    </source>
</evidence>
<name>A0AAV7NMQ8_PLEWA</name>
<dbReference type="InterPro" id="IPR036383">
    <property type="entry name" value="TSP1_rpt_sf"/>
</dbReference>
<dbReference type="PROSITE" id="PS50092">
    <property type="entry name" value="TSP1"/>
    <property type="match status" value="1"/>
</dbReference>
<evidence type="ECO:0000256" key="5">
    <source>
        <dbReference type="ARBA" id="ARBA00022490"/>
    </source>
</evidence>
<evidence type="ECO:0000256" key="4">
    <source>
        <dbReference type="ARBA" id="ARBA00021911"/>
    </source>
</evidence>
<keyword evidence="6" id="KW-0748">Sporozoite</keyword>
<dbReference type="InterPro" id="IPR003067">
    <property type="entry name" value="Crcmsprzoite"/>
</dbReference>
<dbReference type="InterPro" id="IPR056217">
    <property type="entry name" value="THSD1_N"/>
</dbReference>
<gene>
    <name evidence="18" type="ORF">NDU88_002715</name>
</gene>
<evidence type="ECO:0000256" key="2">
    <source>
        <dbReference type="ARBA" id="ARBA00004609"/>
    </source>
</evidence>
<keyword evidence="5" id="KW-0963">Cytoplasm</keyword>
<evidence type="ECO:0000256" key="9">
    <source>
        <dbReference type="ARBA" id="ARBA00023157"/>
    </source>
</evidence>
<dbReference type="GO" id="GO:0098552">
    <property type="term" value="C:side of membrane"/>
    <property type="evidence" value="ECO:0007669"/>
    <property type="project" value="UniProtKB-KW"/>
</dbReference>
<evidence type="ECO:0000256" key="10">
    <source>
        <dbReference type="ARBA" id="ARBA00023180"/>
    </source>
</evidence>
<organism evidence="18 19">
    <name type="scientific">Pleurodeles waltl</name>
    <name type="common">Iberian ribbed newt</name>
    <dbReference type="NCBI Taxonomy" id="8319"/>
    <lineage>
        <taxon>Eukaryota</taxon>
        <taxon>Metazoa</taxon>
        <taxon>Chordata</taxon>
        <taxon>Craniata</taxon>
        <taxon>Vertebrata</taxon>
        <taxon>Euteleostomi</taxon>
        <taxon>Amphibia</taxon>
        <taxon>Batrachia</taxon>
        <taxon>Caudata</taxon>
        <taxon>Salamandroidea</taxon>
        <taxon>Salamandridae</taxon>
        <taxon>Pleurodelinae</taxon>
        <taxon>Pleurodeles</taxon>
    </lineage>
</organism>
<feature type="domain" description="THSD1 second Ig-like" evidence="16">
    <location>
        <begin position="123"/>
        <end position="231"/>
    </location>
</feature>
<dbReference type="GO" id="GO:0005737">
    <property type="term" value="C:cytoplasm"/>
    <property type="evidence" value="ECO:0007669"/>
    <property type="project" value="UniProtKB-SubCell"/>
</dbReference>
<evidence type="ECO:0000256" key="13">
    <source>
        <dbReference type="ARBA" id="ARBA00045806"/>
    </source>
</evidence>
<evidence type="ECO:0000256" key="11">
    <source>
        <dbReference type="ARBA" id="ARBA00023288"/>
    </source>
</evidence>
<feature type="transmembrane region" description="Helical" evidence="14">
    <location>
        <begin position="482"/>
        <end position="503"/>
    </location>
</feature>
<evidence type="ECO:0000259" key="15">
    <source>
        <dbReference type="Pfam" id="PF24306"/>
    </source>
</evidence>
<feature type="domain" description="THSD1 N-terminal" evidence="15">
    <location>
        <begin position="26"/>
        <end position="122"/>
    </location>
</feature>
<reference evidence="18" key="1">
    <citation type="journal article" date="2022" name="bioRxiv">
        <title>Sequencing and chromosome-scale assembly of the giantPleurodeles waltlgenome.</title>
        <authorList>
            <person name="Brown T."/>
            <person name="Elewa A."/>
            <person name="Iarovenko S."/>
            <person name="Subramanian E."/>
            <person name="Araus A.J."/>
            <person name="Petzold A."/>
            <person name="Susuki M."/>
            <person name="Suzuki K.-i.T."/>
            <person name="Hayashi T."/>
            <person name="Toyoda A."/>
            <person name="Oliveira C."/>
            <person name="Osipova E."/>
            <person name="Leigh N.D."/>
            <person name="Simon A."/>
            <person name="Yun M.H."/>
        </authorList>
    </citation>
    <scope>NUCLEOTIDE SEQUENCE</scope>
    <source>
        <strain evidence="18">20211129_DDA</strain>
        <tissue evidence="18">Liver</tissue>
    </source>
</reference>
<evidence type="ECO:0000256" key="7">
    <source>
        <dbReference type="ARBA" id="ARBA00022622"/>
    </source>
</evidence>
<keyword evidence="10" id="KW-0325">Glycoprotein</keyword>
<dbReference type="InterPro" id="IPR000884">
    <property type="entry name" value="TSP1_rpt"/>
</dbReference>
<evidence type="ECO:0000259" key="16">
    <source>
        <dbReference type="Pfam" id="PF24310"/>
    </source>
</evidence>
<keyword evidence="11" id="KW-0449">Lipoprotein</keyword>
<dbReference type="Pfam" id="PF24311">
    <property type="entry name" value="THSD1_D3"/>
    <property type="match status" value="1"/>
</dbReference>
<evidence type="ECO:0000313" key="18">
    <source>
        <dbReference type="EMBL" id="KAJ1114478.1"/>
    </source>
</evidence>
<dbReference type="FunFam" id="2.20.100.10:FF:000115">
    <property type="entry name" value="Thrombospondin type-1 domain-containing protein 1"/>
    <property type="match status" value="1"/>
</dbReference>
<dbReference type="Proteomes" id="UP001066276">
    <property type="component" value="Chromosome 8"/>
</dbReference>
<dbReference type="PANTHER" id="PTHR16311">
    <property type="entry name" value="THROMBOSPONDIN TYPE I DOMAIN-CONTAINING 1"/>
    <property type="match status" value="1"/>
</dbReference>
<keyword evidence="14" id="KW-0812">Transmembrane</keyword>
<dbReference type="Pfam" id="PF00090">
    <property type="entry name" value="TSP_1"/>
    <property type="match status" value="1"/>
</dbReference>
<comment type="subcellular location">
    <subcellularLocation>
        <location evidence="2">Cell membrane</location>
        <topology evidence="2">Lipid-anchor</topology>
        <topology evidence="2">GPI-anchor</topology>
    </subcellularLocation>
    <subcellularLocation>
        <location evidence="1">Cytoplasm</location>
    </subcellularLocation>
</comment>
<dbReference type="GO" id="GO:0005886">
    <property type="term" value="C:plasma membrane"/>
    <property type="evidence" value="ECO:0007669"/>
    <property type="project" value="UniProtKB-SubCell"/>
</dbReference>
<dbReference type="EMBL" id="JANPWB010000012">
    <property type="protein sequence ID" value="KAJ1114478.1"/>
    <property type="molecule type" value="Genomic_DNA"/>
</dbReference>
<keyword evidence="19" id="KW-1185">Reference proteome</keyword>
<keyword evidence="14" id="KW-0472">Membrane</keyword>
<evidence type="ECO:0000256" key="6">
    <source>
        <dbReference type="ARBA" id="ARBA00022522"/>
    </source>
</evidence>
<dbReference type="PRINTS" id="PR01303">
    <property type="entry name" value="CRCMSPRZOITE"/>
</dbReference>
<dbReference type="GO" id="GO:0009986">
    <property type="term" value="C:cell surface"/>
    <property type="evidence" value="ECO:0007669"/>
    <property type="project" value="InterPro"/>
</dbReference>